<name>A0A3N2Q2H0_SODAK</name>
<feature type="region of interest" description="Disordered" evidence="1">
    <location>
        <begin position="84"/>
        <end position="111"/>
    </location>
</feature>
<dbReference type="RefSeq" id="XP_028468756.1">
    <property type="nucleotide sequence ID" value="XM_028613955.1"/>
</dbReference>
<dbReference type="GeneID" id="39582433"/>
<keyword evidence="3" id="KW-1185">Reference proteome</keyword>
<protein>
    <submittedName>
        <fullName evidence="2">Uncharacterized protein</fullName>
    </submittedName>
</protein>
<gene>
    <name evidence="2" type="ORF">SODALDRAFT_356972</name>
</gene>
<reference evidence="2 3" key="1">
    <citation type="journal article" date="2018" name="Mol. Ecol.">
        <title>The obligate alkalophilic soda-lake fungus Sodiomyces alkalinus has shifted to a protein diet.</title>
        <authorList>
            <person name="Grum-Grzhimaylo A.A."/>
            <person name="Falkoski D.L."/>
            <person name="van den Heuvel J."/>
            <person name="Valero-Jimenez C.A."/>
            <person name="Min B."/>
            <person name="Choi I.G."/>
            <person name="Lipzen A."/>
            <person name="Daum C.G."/>
            <person name="Aanen D.K."/>
            <person name="Tsang A."/>
            <person name="Henrissat B."/>
            <person name="Bilanenko E.N."/>
            <person name="de Vries R.P."/>
            <person name="van Kan J.A.L."/>
            <person name="Grigoriev I.V."/>
            <person name="Debets A.J.M."/>
        </authorList>
    </citation>
    <scope>NUCLEOTIDE SEQUENCE [LARGE SCALE GENOMIC DNA]</scope>
    <source>
        <strain evidence="2 3">F11</strain>
    </source>
</reference>
<sequence>MYMAFLDPPSSVLLPHIMFRGPESEANEAAPPPFERADRIRVIELHKVDRFQVELPECRQNSTIYTDYRSIRNNAVVRFLAAAPDEGKPQTLEAESDPPSSRRSTSDRVLQRSDDLVVVSASYPTLSYPEAPQTTEPHHPNFEILSRSSASAFHLSMPMLQCFDRCLDPRRVLGTNTNRVE</sequence>
<evidence type="ECO:0000313" key="2">
    <source>
        <dbReference type="EMBL" id="ROT40950.1"/>
    </source>
</evidence>
<dbReference type="Proteomes" id="UP000272025">
    <property type="component" value="Unassembled WGS sequence"/>
</dbReference>
<dbReference type="AlphaFoldDB" id="A0A3N2Q2H0"/>
<accession>A0A3N2Q2H0</accession>
<evidence type="ECO:0000313" key="3">
    <source>
        <dbReference type="Proteomes" id="UP000272025"/>
    </source>
</evidence>
<organism evidence="2 3">
    <name type="scientific">Sodiomyces alkalinus (strain CBS 110278 / VKM F-3762 / F11)</name>
    <name type="common">Alkaliphilic filamentous fungus</name>
    <dbReference type="NCBI Taxonomy" id="1314773"/>
    <lineage>
        <taxon>Eukaryota</taxon>
        <taxon>Fungi</taxon>
        <taxon>Dikarya</taxon>
        <taxon>Ascomycota</taxon>
        <taxon>Pezizomycotina</taxon>
        <taxon>Sordariomycetes</taxon>
        <taxon>Hypocreomycetidae</taxon>
        <taxon>Glomerellales</taxon>
        <taxon>Plectosphaerellaceae</taxon>
        <taxon>Sodiomyces</taxon>
    </lineage>
</organism>
<proteinExistence type="predicted"/>
<evidence type="ECO:0000256" key="1">
    <source>
        <dbReference type="SAM" id="MobiDB-lite"/>
    </source>
</evidence>
<dbReference type="EMBL" id="ML119052">
    <property type="protein sequence ID" value="ROT40950.1"/>
    <property type="molecule type" value="Genomic_DNA"/>
</dbReference>